<accession>A0A847STI9</accession>
<dbReference type="SMART" id="SM00554">
    <property type="entry name" value="FAS1"/>
    <property type="match status" value="2"/>
</dbReference>
<dbReference type="PANTHER" id="PTHR10900:SF77">
    <property type="entry name" value="FI19380P1"/>
    <property type="match status" value="1"/>
</dbReference>
<evidence type="ECO:0000256" key="1">
    <source>
        <dbReference type="SAM" id="SignalP"/>
    </source>
</evidence>
<dbReference type="PROSITE" id="PS51257">
    <property type="entry name" value="PROKAR_LIPOPROTEIN"/>
    <property type="match status" value="1"/>
</dbReference>
<dbReference type="GO" id="GO:0005615">
    <property type="term" value="C:extracellular space"/>
    <property type="evidence" value="ECO:0007669"/>
    <property type="project" value="TreeGrafter"/>
</dbReference>
<keyword evidence="1" id="KW-0732">Signal</keyword>
<evidence type="ECO:0000259" key="2">
    <source>
        <dbReference type="PROSITE" id="PS50213"/>
    </source>
</evidence>
<protein>
    <submittedName>
        <fullName evidence="3">Fasciclin domain-containing protein</fullName>
    </submittedName>
</protein>
<feature type="domain" description="FAS1" evidence="2">
    <location>
        <begin position="35"/>
        <end position="171"/>
    </location>
</feature>
<evidence type="ECO:0000313" key="4">
    <source>
        <dbReference type="Proteomes" id="UP000552864"/>
    </source>
</evidence>
<dbReference type="Pfam" id="PF02469">
    <property type="entry name" value="Fasciclin"/>
    <property type="match status" value="2"/>
</dbReference>
<dbReference type="AlphaFoldDB" id="A0A847STI9"/>
<dbReference type="Proteomes" id="UP000552864">
    <property type="component" value="Unassembled WGS sequence"/>
</dbReference>
<proteinExistence type="predicted"/>
<reference evidence="3 4" key="1">
    <citation type="submission" date="2020-04" db="EMBL/GenBank/DDBJ databases">
        <authorList>
            <person name="Yin C."/>
        </authorList>
    </citation>
    <scope>NUCLEOTIDE SEQUENCE [LARGE SCALE GENOMIC DNA]</scope>
    <source>
        <strain evidence="3 4">Ak56</strain>
    </source>
</reference>
<dbReference type="InterPro" id="IPR036378">
    <property type="entry name" value="FAS1_dom_sf"/>
</dbReference>
<name>A0A847STI9_9BACT</name>
<gene>
    <name evidence="3" type="ORF">HGH91_28025</name>
</gene>
<comment type="caution">
    <text evidence="3">The sequence shown here is derived from an EMBL/GenBank/DDBJ whole genome shotgun (WGS) entry which is preliminary data.</text>
</comment>
<sequence length="327" mass="35199">MKYNRFFLWRWLLAGTLLFTACSKDKVQPENVYAKNGIAAVVNSNFSLSLFKYALVTTAYNDTLSMPGPYTLLGPSNDAFIAAGLPTGAAAMRAVDSIKGLIPYHVIRGNVRLDSLPLAFNQAFTTLTGQPVYITHWINARDTAVVVNGVRVSTRDKSAANGLVNVCDGLLSPITYSNVQQAVSGDPALSLFNAAIIQSDLAATYQSGGPYTVFAPVNAAFQAIGIPTTDSIYNMDPVKLQGIVKAHITKGRNFVYDYILKADVTTNSYTEQMLDGSTTNITLVRDATQSGRFANINIRGTVMANLSRKNVIAGNGVVHNISSILTQ</sequence>
<dbReference type="SUPFAM" id="SSF82153">
    <property type="entry name" value="FAS1 domain"/>
    <property type="match status" value="2"/>
</dbReference>
<dbReference type="RefSeq" id="WP_168742567.1">
    <property type="nucleotide sequence ID" value="NZ_JABAHZ010000010.1"/>
</dbReference>
<dbReference type="InterPro" id="IPR000782">
    <property type="entry name" value="FAS1_domain"/>
</dbReference>
<organism evidence="3 4">
    <name type="scientific">Chitinophaga eiseniae</name>
    <dbReference type="NCBI Taxonomy" id="634771"/>
    <lineage>
        <taxon>Bacteria</taxon>
        <taxon>Pseudomonadati</taxon>
        <taxon>Bacteroidota</taxon>
        <taxon>Chitinophagia</taxon>
        <taxon>Chitinophagales</taxon>
        <taxon>Chitinophagaceae</taxon>
        <taxon>Chitinophaga</taxon>
    </lineage>
</organism>
<feature type="chain" id="PRO_5032674758" evidence="1">
    <location>
        <begin position="24"/>
        <end position="327"/>
    </location>
</feature>
<evidence type="ECO:0000313" key="3">
    <source>
        <dbReference type="EMBL" id="NLR82497.1"/>
    </source>
</evidence>
<dbReference type="EMBL" id="JABAHZ010000010">
    <property type="protein sequence ID" value="NLR82497.1"/>
    <property type="molecule type" value="Genomic_DNA"/>
</dbReference>
<dbReference type="PROSITE" id="PS50213">
    <property type="entry name" value="FAS1"/>
    <property type="match status" value="2"/>
</dbReference>
<dbReference type="InterPro" id="IPR050904">
    <property type="entry name" value="Adhesion/Biosynth-related"/>
</dbReference>
<dbReference type="Gene3D" id="2.30.180.10">
    <property type="entry name" value="FAS1 domain"/>
    <property type="match status" value="2"/>
</dbReference>
<feature type="domain" description="FAS1" evidence="2">
    <location>
        <begin position="176"/>
        <end position="325"/>
    </location>
</feature>
<dbReference type="PANTHER" id="PTHR10900">
    <property type="entry name" value="PERIOSTIN-RELATED"/>
    <property type="match status" value="1"/>
</dbReference>
<keyword evidence="4" id="KW-1185">Reference proteome</keyword>
<feature type="signal peptide" evidence="1">
    <location>
        <begin position="1"/>
        <end position="23"/>
    </location>
</feature>